<dbReference type="EMBL" id="JAXCGZ010022666">
    <property type="protein sequence ID" value="KAK7028010.1"/>
    <property type="molecule type" value="Genomic_DNA"/>
</dbReference>
<protein>
    <submittedName>
        <fullName evidence="1">Uncharacterized protein</fullName>
    </submittedName>
</protein>
<sequence length="61" mass="7167">MAQFSVRQTSSPICFNVGVSEAIYVVDRIRVFAFHMAMEAIATFINRMWLANIWCRSRHWT</sequence>
<proteinExistence type="predicted"/>
<evidence type="ECO:0000313" key="2">
    <source>
        <dbReference type="Proteomes" id="UP001381693"/>
    </source>
</evidence>
<keyword evidence="2" id="KW-1185">Reference proteome</keyword>
<gene>
    <name evidence="1" type="ORF">SK128_012933</name>
</gene>
<comment type="caution">
    <text evidence="1">The sequence shown here is derived from an EMBL/GenBank/DDBJ whole genome shotgun (WGS) entry which is preliminary data.</text>
</comment>
<reference evidence="1 2" key="1">
    <citation type="submission" date="2023-11" db="EMBL/GenBank/DDBJ databases">
        <title>Halocaridina rubra genome assembly.</title>
        <authorList>
            <person name="Smith C."/>
        </authorList>
    </citation>
    <scope>NUCLEOTIDE SEQUENCE [LARGE SCALE GENOMIC DNA]</scope>
    <source>
        <strain evidence="1">EP-1</strain>
        <tissue evidence="1">Whole</tissue>
    </source>
</reference>
<evidence type="ECO:0000313" key="1">
    <source>
        <dbReference type="EMBL" id="KAK7028010.1"/>
    </source>
</evidence>
<dbReference type="Proteomes" id="UP001381693">
    <property type="component" value="Unassembled WGS sequence"/>
</dbReference>
<dbReference type="AlphaFoldDB" id="A0AAN8WKB4"/>
<accession>A0AAN8WKB4</accession>
<name>A0AAN8WKB4_HALRR</name>
<organism evidence="1 2">
    <name type="scientific">Halocaridina rubra</name>
    <name type="common">Hawaiian red shrimp</name>
    <dbReference type="NCBI Taxonomy" id="373956"/>
    <lineage>
        <taxon>Eukaryota</taxon>
        <taxon>Metazoa</taxon>
        <taxon>Ecdysozoa</taxon>
        <taxon>Arthropoda</taxon>
        <taxon>Crustacea</taxon>
        <taxon>Multicrustacea</taxon>
        <taxon>Malacostraca</taxon>
        <taxon>Eumalacostraca</taxon>
        <taxon>Eucarida</taxon>
        <taxon>Decapoda</taxon>
        <taxon>Pleocyemata</taxon>
        <taxon>Caridea</taxon>
        <taxon>Atyoidea</taxon>
        <taxon>Atyidae</taxon>
        <taxon>Halocaridina</taxon>
    </lineage>
</organism>